<sequence>MDACTECAGWTLGTPSPQLGGDDSWNRYIALHGFQSVWEGRDQTEQDKYGDIVARLEEEEKGRKAAEVRLVREKKWWSERRRLVDLDQHEAELGVIFAAADEVQLAWAGRTNADSLNALHEELWAQARPQQLYSKVRVWVGDHADVNSKEVTVATTLSVPRYYLGHQGGDFVFRYHQEDNGNGLEDLGPDDESAKTTYSMWEKSRWRSDWRWGPVDLPGQFQYCGQVPRHLKEYTARLEVVLPAVVLVVVSLIGFVPDQDNLSLPEELEQLRRLDVLHSSRGSFAELRRQWEQRFPTVPDEVRNKVRRSAMVLEFAHLLAKMTAAGARALPENLASVVHTLERATGWTFFEMVDRADEYTARRAVHDLLHAKEFEHMFIFQDAEIEHVHDYYTNRNFRTHRSHPLRRYESVDVSAALAVCDSLLEIGSEEESSESKDDTEWNFETTLGKAVYPNAVNDEAAESVNPNTSDNDLAGAGDKPDEPFLFNIDNDDSSDEDFSDFENDDEDEPPKKQRRTSKSTAAAPKKKQPATRGCNNPKSSLAAENYTIAAGQKRKRTIAAPRSASGAILPSEDQRVPRTFEELDYQDSERRSTLNLATLLDG</sequence>
<evidence type="ECO:0000313" key="3">
    <source>
        <dbReference type="Proteomes" id="UP000237481"/>
    </source>
</evidence>
<dbReference type="Proteomes" id="UP000237481">
    <property type="component" value="Unassembled WGS sequence"/>
</dbReference>
<dbReference type="EMBL" id="PKSG01000666">
    <property type="protein sequence ID" value="POR33673.1"/>
    <property type="molecule type" value="Genomic_DNA"/>
</dbReference>
<name>A0A2S4KU12_9HYPO</name>
<reference evidence="2 3" key="1">
    <citation type="submission" date="2018-01" db="EMBL/GenBank/DDBJ databases">
        <title>Harnessing the power of phylogenomics to disentangle the directionality and signatures of interkingdom host jumping in the parasitic fungal genus Tolypocladium.</title>
        <authorList>
            <person name="Quandt C.A."/>
            <person name="Patterson W."/>
            <person name="Spatafora J.W."/>
        </authorList>
    </citation>
    <scope>NUCLEOTIDE SEQUENCE [LARGE SCALE GENOMIC DNA]</scope>
    <source>
        <strain evidence="2 3">NRBC 100945</strain>
    </source>
</reference>
<feature type="compositionally biased region" description="Acidic residues" evidence="1">
    <location>
        <begin position="489"/>
        <end position="508"/>
    </location>
</feature>
<feature type="region of interest" description="Disordered" evidence="1">
    <location>
        <begin position="461"/>
        <end position="574"/>
    </location>
</feature>
<proteinExistence type="predicted"/>
<keyword evidence="3" id="KW-1185">Reference proteome</keyword>
<evidence type="ECO:0000313" key="2">
    <source>
        <dbReference type="EMBL" id="POR33673.1"/>
    </source>
</evidence>
<comment type="caution">
    <text evidence="2">The sequence shown here is derived from an EMBL/GenBank/DDBJ whole genome shotgun (WGS) entry which is preliminary data.</text>
</comment>
<protein>
    <submittedName>
        <fullName evidence="2">Uncharacterized protein</fullName>
    </submittedName>
</protein>
<accession>A0A2S4KU12</accession>
<dbReference type="AlphaFoldDB" id="A0A2S4KU12"/>
<evidence type="ECO:0000256" key="1">
    <source>
        <dbReference type="SAM" id="MobiDB-lite"/>
    </source>
</evidence>
<gene>
    <name evidence="2" type="ORF">TPAR_06130</name>
</gene>
<organism evidence="2 3">
    <name type="scientific">Tolypocladium paradoxum</name>
    <dbReference type="NCBI Taxonomy" id="94208"/>
    <lineage>
        <taxon>Eukaryota</taxon>
        <taxon>Fungi</taxon>
        <taxon>Dikarya</taxon>
        <taxon>Ascomycota</taxon>
        <taxon>Pezizomycotina</taxon>
        <taxon>Sordariomycetes</taxon>
        <taxon>Hypocreomycetidae</taxon>
        <taxon>Hypocreales</taxon>
        <taxon>Ophiocordycipitaceae</taxon>
        <taxon>Tolypocladium</taxon>
    </lineage>
</organism>
<dbReference type="OrthoDB" id="4836723at2759"/>